<keyword evidence="1" id="KW-1133">Transmembrane helix</keyword>
<keyword evidence="3" id="KW-1185">Reference proteome</keyword>
<evidence type="ECO:0000313" key="3">
    <source>
        <dbReference type="Proteomes" id="UP000318055"/>
    </source>
</evidence>
<feature type="transmembrane region" description="Helical" evidence="1">
    <location>
        <begin position="391"/>
        <end position="412"/>
    </location>
</feature>
<dbReference type="InterPro" id="IPR001623">
    <property type="entry name" value="DnaJ_domain"/>
</dbReference>
<dbReference type="AlphaFoldDB" id="A0A518RJK2"/>
<dbReference type="CDD" id="cd06257">
    <property type="entry name" value="DnaJ"/>
    <property type="match status" value="1"/>
</dbReference>
<feature type="transmembrane region" description="Helical" evidence="1">
    <location>
        <begin position="475"/>
        <end position="492"/>
    </location>
</feature>
<dbReference type="Proteomes" id="UP000318055">
    <property type="component" value="Chromosome"/>
</dbReference>
<dbReference type="KEGG" id="ssua:FPZ54_17490"/>
<dbReference type="RefSeq" id="WP_145849098.1">
    <property type="nucleotide sequence ID" value="NZ_CP042239.1"/>
</dbReference>
<keyword evidence="1" id="KW-0472">Membrane</keyword>
<gene>
    <name evidence="2" type="ORF">FPZ54_17490</name>
</gene>
<feature type="transmembrane region" description="Helical" evidence="1">
    <location>
        <begin position="532"/>
        <end position="552"/>
    </location>
</feature>
<feature type="transmembrane region" description="Helical" evidence="1">
    <location>
        <begin position="424"/>
        <end position="443"/>
    </location>
</feature>
<evidence type="ECO:0000256" key="1">
    <source>
        <dbReference type="SAM" id="Phobius"/>
    </source>
</evidence>
<protein>
    <submittedName>
        <fullName evidence="2">J domain-containing protein</fullName>
    </submittedName>
</protein>
<organism evidence="2 3">
    <name type="scientific">Sphingomonas suaedae</name>
    <dbReference type="NCBI Taxonomy" id="2599297"/>
    <lineage>
        <taxon>Bacteria</taxon>
        <taxon>Pseudomonadati</taxon>
        <taxon>Pseudomonadota</taxon>
        <taxon>Alphaproteobacteria</taxon>
        <taxon>Sphingomonadales</taxon>
        <taxon>Sphingomonadaceae</taxon>
        <taxon>Sphingomonas</taxon>
    </lineage>
</organism>
<feature type="transmembrane region" description="Helical" evidence="1">
    <location>
        <begin position="368"/>
        <end position="385"/>
    </location>
</feature>
<accession>A0A518RJK2</accession>
<dbReference type="EMBL" id="CP042239">
    <property type="protein sequence ID" value="QDX27623.1"/>
    <property type="molecule type" value="Genomic_DNA"/>
</dbReference>
<name>A0A518RJK2_9SPHN</name>
<feature type="transmembrane region" description="Helical" evidence="1">
    <location>
        <begin position="302"/>
        <end position="323"/>
    </location>
</feature>
<dbReference type="OrthoDB" id="8094857at2"/>
<feature type="transmembrane region" description="Helical" evidence="1">
    <location>
        <begin position="504"/>
        <end position="520"/>
    </location>
</feature>
<evidence type="ECO:0000313" key="2">
    <source>
        <dbReference type="EMBL" id="QDX27623.1"/>
    </source>
</evidence>
<sequence>MKPWWQVLGVARGSDRATIRRAYAAKLKTTNPEDDAKAFIALREAYEAALRWVEYDYGWDDEEDADADADAQPVSEAPPVGAVVIPVPADPPPTEAVAEPAFIPLPPEAAPSPPADDPAEQARIAEAAELERLKAALEAGLRGPWFKDRPGLIAAFEALMAAPALMEIDRRDRLEYWLAALIADTIPRSDAILKQAMAAFGWEAEGNHPPAVWQVRARLDEWRMIAGFQGDQHPLHAGWRALTLGNVPAWRRRLGALRPGVTDQVRQLFDLAEYDLPGIAHSFEPRAADWWRVYLERPHFGFVELLLLALGALGALLFALAGATPALRIGGAIATGAVGVGFALLHWRVVAPMHWRRAHAGGEVVRGFGWRFGLWLVTVVTFIGAPMTPWIAGGAILLAVASAIAILLLDAGEHDGGEVPWKRTVGLGLLGALSAAGFMAMAAAEQAALLAFFATCGVIGICAPTAIGRLIAPRPILIATVGTLVLLGGAVLRGDIGAAGSSLLYWGAAGGTGLLLMSGLRTRDPKGREGAVADLIGWGLWIILVFAAVLSAPDGKRDNLAPPVQVVPVSPMAALEEREPGFREVKTGNPELYVQVKAIRDAIADGTRKHVEGARAIDALVNAAYRARLPFAPAPLIAAEMDIRLAQLREWRAGDPRSCSGEDRGEAAASLSRALQRRHYAHALRVAASAPMRGDELGRGREIPAADLVRSAANGDAAAARRIQAAMEGTDPSAKCAARIAILEALVAQSDADIARTMRPALIARAEPKSVKK</sequence>
<keyword evidence="1" id="KW-0812">Transmembrane</keyword>
<feature type="transmembrane region" description="Helical" evidence="1">
    <location>
        <begin position="329"/>
        <end position="347"/>
    </location>
</feature>
<feature type="transmembrane region" description="Helical" evidence="1">
    <location>
        <begin position="449"/>
        <end position="468"/>
    </location>
</feature>
<proteinExistence type="predicted"/>
<reference evidence="2 3" key="1">
    <citation type="submission" date="2019-07" db="EMBL/GenBank/DDBJ databases">
        <title>Sphingomonas alkalisoli sp. nov., isolated from rhizosphere soil of Suaedae salsa.</title>
        <authorList>
            <person name="Zhang H."/>
            <person name="Xu L."/>
            <person name="Zhang J.-X."/>
            <person name="Sun J.-Q."/>
        </authorList>
    </citation>
    <scope>NUCLEOTIDE SEQUENCE [LARGE SCALE GENOMIC DNA]</scope>
    <source>
        <strain evidence="2 3">XS-10</strain>
    </source>
</reference>